<dbReference type="FunFam" id="3.40.50.1970:FF:000007">
    <property type="entry name" value="Pentafunctional AROM polypeptide"/>
    <property type="match status" value="1"/>
</dbReference>
<comment type="catalytic activity">
    <reaction evidence="19">
        <text>3-phosphoshikimate + phosphoenolpyruvate = 5-O-(1-carboxyvinyl)-3-phosphoshikimate + phosphate</text>
        <dbReference type="Rhea" id="RHEA:21256"/>
        <dbReference type="ChEBI" id="CHEBI:43474"/>
        <dbReference type="ChEBI" id="CHEBI:57701"/>
        <dbReference type="ChEBI" id="CHEBI:58702"/>
        <dbReference type="ChEBI" id="CHEBI:145989"/>
        <dbReference type="EC" id="2.5.1.19"/>
    </reaction>
    <physiologicalReaction direction="left-to-right" evidence="19">
        <dbReference type="Rhea" id="RHEA:21257"/>
    </physiologicalReaction>
</comment>
<dbReference type="GO" id="GO:0046872">
    <property type="term" value="F:metal ion binding"/>
    <property type="evidence" value="ECO:0007669"/>
    <property type="project" value="UniProtKB-KW"/>
</dbReference>
<dbReference type="HAMAP" id="MF_00210">
    <property type="entry name" value="EPSP_synth"/>
    <property type="match status" value="1"/>
</dbReference>
<keyword evidence="11" id="KW-0418">Kinase</keyword>
<keyword evidence="18" id="KW-0511">Multifunctional enzyme</keyword>
<evidence type="ECO:0000256" key="18">
    <source>
        <dbReference type="ARBA" id="ARBA00023268"/>
    </source>
</evidence>
<keyword evidence="16 21" id="KW-0057">Aromatic amino acid biosynthesis</keyword>
<dbReference type="FunFam" id="3.40.50.300:FF:001256">
    <property type="entry name" value="Pentafunctional AROM polypeptide"/>
    <property type="match status" value="1"/>
</dbReference>
<keyword evidence="17" id="KW-0456">Lyase</keyword>
<gene>
    <name evidence="25" type="ORF">LIPSTDRAFT_1263</name>
</gene>
<evidence type="ECO:0000256" key="7">
    <source>
        <dbReference type="ARBA" id="ARBA00022605"/>
    </source>
</evidence>
<dbReference type="Proteomes" id="UP000094385">
    <property type="component" value="Unassembled WGS sequence"/>
</dbReference>
<dbReference type="InterPro" id="IPR027417">
    <property type="entry name" value="P-loop_NTPase"/>
</dbReference>
<dbReference type="SUPFAM" id="SSF52540">
    <property type="entry name" value="P-loop containing nucleoside triphosphate hydrolases"/>
    <property type="match status" value="1"/>
</dbReference>
<dbReference type="GO" id="GO:0003855">
    <property type="term" value="F:3-dehydroquinate dehydratase activity"/>
    <property type="evidence" value="ECO:0007669"/>
    <property type="project" value="InterPro"/>
</dbReference>
<dbReference type="SUPFAM" id="SSF56796">
    <property type="entry name" value="Dehydroquinate synthase-like"/>
    <property type="match status" value="1"/>
</dbReference>
<dbReference type="Gene3D" id="3.40.50.300">
    <property type="entry name" value="P-loop containing nucleotide triphosphate hydrolases"/>
    <property type="match status" value="1"/>
</dbReference>
<dbReference type="InterPro" id="IPR001381">
    <property type="entry name" value="DHquinase_I"/>
</dbReference>
<evidence type="ECO:0000256" key="9">
    <source>
        <dbReference type="ARBA" id="ARBA00022723"/>
    </source>
</evidence>
<comment type="function">
    <text evidence="20">The AROM polypeptide catalyzes 5 consecutive enzymatic reactions in prechorismate polyaromatic amino acid biosynthesis.</text>
</comment>
<dbReference type="GO" id="GO:0016491">
    <property type="term" value="F:oxidoreductase activity"/>
    <property type="evidence" value="ECO:0007669"/>
    <property type="project" value="UniProtKB-KW"/>
</dbReference>
<dbReference type="GO" id="GO:0003866">
    <property type="term" value="F:3-phosphoshikimate 1-carboxyvinyltransferase activity"/>
    <property type="evidence" value="ECO:0007669"/>
    <property type="project" value="UniProtKB-UniRule"/>
</dbReference>
<dbReference type="InterPro" id="IPR013785">
    <property type="entry name" value="Aldolase_TIM"/>
</dbReference>
<keyword evidence="26" id="KW-1185">Reference proteome</keyword>
<feature type="domain" description="3-dehydroquinate synthase N-terminal" evidence="23">
    <location>
        <begin position="78"/>
        <end position="189"/>
    </location>
</feature>
<evidence type="ECO:0000256" key="14">
    <source>
        <dbReference type="ARBA" id="ARBA00022857"/>
    </source>
</evidence>
<dbReference type="FunFam" id="3.65.10.10:FF:000007">
    <property type="entry name" value="Pentafunctional AROM polypeptide"/>
    <property type="match status" value="1"/>
</dbReference>
<dbReference type="InterPro" id="IPR018508">
    <property type="entry name" value="3-dehydroquinate_DH_AS"/>
</dbReference>
<name>A0A1E3QED4_LIPST</name>
<dbReference type="EMBL" id="KV454290">
    <property type="protein sequence ID" value="ODQ75844.1"/>
    <property type="molecule type" value="Genomic_DNA"/>
</dbReference>
<dbReference type="InterPro" id="IPR023193">
    <property type="entry name" value="EPSP_synthase_CS"/>
</dbReference>
<dbReference type="STRING" id="675824.A0A1E3QED4"/>
<dbReference type="FunFam" id="1.20.1090.10:FF:000007">
    <property type="entry name" value="Pentafunctional AROM polypeptide"/>
    <property type="match status" value="1"/>
</dbReference>
<evidence type="ECO:0000256" key="1">
    <source>
        <dbReference type="ARBA" id="ARBA00001947"/>
    </source>
</evidence>
<dbReference type="SUPFAM" id="SSF55205">
    <property type="entry name" value="EPT/RTPC-like"/>
    <property type="match status" value="1"/>
</dbReference>
<comment type="cofactor">
    <cofactor evidence="1">
        <name>Zn(2+)</name>
        <dbReference type="ChEBI" id="CHEBI:29105"/>
    </cofactor>
</comment>
<keyword evidence="10" id="KW-0547">Nucleotide-binding</keyword>
<dbReference type="InterPro" id="IPR030960">
    <property type="entry name" value="DHQS/DOIS_N"/>
</dbReference>
<evidence type="ECO:0000256" key="16">
    <source>
        <dbReference type="ARBA" id="ARBA00023141"/>
    </source>
</evidence>
<evidence type="ECO:0000256" key="13">
    <source>
        <dbReference type="ARBA" id="ARBA00022840"/>
    </source>
</evidence>
<evidence type="ECO:0000256" key="4">
    <source>
        <dbReference type="ARBA" id="ARBA00009948"/>
    </source>
</evidence>
<dbReference type="PROSITE" id="PS00885">
    <property type="entry name" value="EPSP_SYNTHASE_2"/>
    <property type="match status" value="1"/>
</dbReference>
<keyword evidence="14" id="KW-0521">NADP</keyword>
<feature type="domain" description="3-dehydroquinate synthase C-terminal" evidence="24">
    <location>
        <begin position="191"/>
        <end position="359"/>
    </location>
</feature>
<dbReference type="NCBIfam" id="TIGR01356">
    <property type="entry name" value="aroA"/>
    <property type="match status" value="1"/>
</dbReference>
<dbReference type="GO" id="GO:0008652">
    <property type="term" value="P:amino acid biosynthetic process"/>
    <property type="evidence" value="ECO:0007669"/>
    <property type="project" value="UniProtKB-KW"/>
</dbReference>
<dbReference type="GO" id="GO:0005737">
    <property type="term" value="C:cytoplasm"/>
    <property type="evidence" value="ECO:0007669"/>
    <property type="project" value="UniProtKB-SubCell"/>
</dbReference>
<dbReference type="CDD" id="cd00464">
    <property type="entry name" value="SK"/>
    <property type="match status" value="1"/>
</dbReference>
<dbReference type="PRINTS" id="PR01100">
    <property type="entry name" value="SHIKIMTKNASE"/>
</dbReference>
<accession>A0A1E3QED4</accession>
<dbReference type="InterPro" id="IPR006264">
    <property type="entry name" value="EPSP_synthase"/>
</dbReference>
<dbReference type="FunFam" id="3.20.20.70:FF:000135">
    <property type="entry name" value="Pentafunctional AROM polypeptide"/>
    <property type="match status" value="1"/>
</dbReference>
<dbReference type="CDD" id="cd08195">
    <property type="entry name" value="DHQS"/>
    <property type="match status" value="1"/>
</dbReference>
<dbReference type="GO" id="GO:0016301">
    <property type="term" value="F:kinase activity"/>
    <property type="evidence" value="ECO:0007669"/>
    <property type="project" value="UniProtKB-KW"/>
</dbReference>
<dbReference type="HAMAP" id="MF_00109">
    <property type="entry name" value="Shikimate_kinase"/>
    <property type="match status" value="1"/>
</dbReference>
<dbReference type="InterPro" id="IPR056179">
    <property type="entry name" value="DHQS_C"/>
</dbReference>
<evidence type="ECO:0000256" key="8">
    <source>
        <dbReference type="ARBA" id="ARBA00022679"/>
    </source>
</evidence>
<evidence type="ECO:0000259" key="22">
    <source>
        <dbReference type="Pfam" id="PF00275"/>
    </source>
</evidence>
<dbReference type="CDD" id="cd01556">
    <property type="entry name" value="EPSP_synthase"/>
    <property type="match status" value="1"/>
</dbReference>
<dbReference type="InterPro" id="IPR036968">
    <property type="entry name" value="Enolpyruvate_Tfrase_sf"/>
</dbReference>
<dbReference type="GO" id="GO:0009073">
    <property type="term" value="P:aromatic amino acid family biosynthetic process"/>
    <property type="evidence" value="ECO:0007669"/>
    <property type="project" value="UniProtKB-UniRule"/>
</dbReference>
<evidence type="ECO:0000259" key="23">
    <source>
        <dbReference type="Pfam" id="PF01761"/>
    </source>
</evidence>
<evidence type="ECO:0000256" key="17">
    <source>
        <dbReference type="ARBA" id="ARBA00023239"/>
    </source>
</evidence>
<keyword evidence="7 21" id="KW-0028">Amino-acid biosynthesis</keyword>
<dbReference type="Gene3D" id="3.65.10.10">
    <property type="entry name" value="Enolpyruvate transferase domain"/>
    <property type="match status" value="2"/>
</dbReference>
<evidence type="ECO:0000256" key="10">
    <source>
        <dbReference type="ARBA" id="ARBA00022741"/>
    </source>
</evidence>
<organism evidence="25 26">
    <name type="scientific">Lipomyces starkeyi NRRL Y-11557</name>
    <dbReference type="NCBI Taxonomy" id="675824"/>
    <lineage>
        <taxon>Eukaryota</taxon>
        <taxon>Fungi</taxon>
        <taxon>Dikarya</taxon>
        <taxon>Ascomycota</taxon>
        <taxon>Saccharomycotina</taxon>
        <taxon>Lipomycetes</taxon>
        <taxon>Lipomycetales</taxon>
        <taxon>Lipomycetaceae</taxon>
        <taxon>Lipomyces</taxon>
    </lineage>
</organism>
<dbReference type="Pfam" id="PF01487">
    <property type="entry name" value="DHquinase_I"/>
    <property type="match status" value="1"/>
</dbReference>
<evidence type="ECO:0000256" key="5">
    <source>
        <dbReference type="ARBA" id="ARBA00012450"/>
    </source>
</evidence>
<evidence type="ECO:0000256" key="12">
    <source>
        <dbReference type="ARBA" id="ARBA00022833"/>
    </source>
</evidence>
<reference evidence="25 26" key="1">
    <citation type="journal article" date="2016" name="Proc. Natl. Acad. Sci. U.S.A.">
        <title>Comparative genomics of biotechnologically important yeasts.</title>
        <authorList>
            <person name="Riley R."/>
            <person name="Haridas S."/>
            <person name="Wolfe K.H."/>
            <person name="Lopes M.R."/>
            <person name="Hittinger C.T."/>
            <person name="Goeker M."/>
            <person name="Salamov A.A."/>
            <person name="Wisecaver J.H."/>
            <person name="Long T.M."/>
            <person name="Calvey C.H."/>
            <person name="Aerts A.L."/>
            <person name="Barry K.W."/>
            <person name="Choi C."/>
            <person name="Clum A."/>
            <person name="Coughlan A.Y."/>
            <person name="Deshpande S."/>
            <person name="Douglass A.P."/>
            <person name="Hanson S.J."/>
            <person name="Klenk H.-P."/>
            <person name="LaButti K.M."/>
            <person name="Lapidus A."/>
            <person name="Lindquist E.A."/>
            <person name="Lipzen A.M."/>
            <person name="Meier-Kolthoff J.P."/>
            <person name="Ohm R.A."/>
            <person name="Otillar R.P."/>
            <person name="Pangilinan J.L."/>
            <person name="Peng Y."/>
            <person name="Rokas A."/>
            <person name="Rosa C.A."/>
            <person name="Scheuner C."/>
            <person name="Sibirny A.A."/>
            <person name="Slot J.C."/>
            <person name="Stielow J.B."/>
            <person name="Sun H."/>
            <person name="Kurtzman C.P."/>
            <person name="Blackwell M."/>
            <person name="Grigoriev I.V."/>
            <person name="Jeffries T.W."/>
        </authorList>
    </citation>
    <scope>NUCLEOTIDE SEQUENCE [LARGE SCALE GENOMIC DNA]</scope>
    <source>
        <strain evidence="25 26">NRRL Y-11557</strain>
    </source>
</reference>
<evidence type="ECO:0000259" key="24">
    <source>
        <dbReference type="Pfam" id="PF24621"/>
    </source>
</evidence>
<dbReference type="Pfam" id="PF01761">
    <property type="entry name" value="DHQ_synthase"/>
    <property type="match status" value="1"/>
</dbReference>
<dbReference type="InterPro" id="IPR001986">
    <property type="entry name" value="Enolpyruvate_Tfrase_dom"/>
</dbReference>
<keyword evidence="12" id="KW-0862">Zinc</keyword>
<comment type="similarity">
    <text evidence="4 21">Belongs to the EPSP synthase family.</text>
</comment>
<dbReference type="OrthoDB" id="197068at2759"/>
<protein>
    <recommendedName>
        <fullName evidence="5 21">3-phosphoshikimate 1-carboxyvinyltransferase</fullName>
        <ecNumber evidence="5 21">2.5.1.19</ecNumber>
    </recommendedName>
</protein>
<evidence type="ECO:0000256" key="20">
    <source>
        <dbReference type="ARBA" id="ARBA00054455"/>
    </source>
</evidence>
<dbReference type="UniPathway" id="UPA00053">
    <property type="reaction ID" value="UER00089"/>
</dbReference>
<dbReference type="GO" id="GO:0009423">
    <property type="term" value="P:chorismate biosynthetic process"/>
    <property type="evidence" value="ECO:0007669"/>
    <property type="project" value="UniProtKB-UniRule"/>
</dbReference>
<evidence type="ECO:0000256" key="2">
    <source>
        <dbReference type="ARBA" id="ARBA00004496"/>
    </source>
</evidence>
<keyword evidence="13" id="KW-0067">ATP-binding</keyword>
<dbReference type="GO" id="GO:0005524">
    <property type="term" value="F:ATP binding"/>
    <property type="evidence" value="ECO:0007669"/>
    <property type="project" value="UniProtKB-KW"/>
</dbReference>
<evidence type="ECO:0000256" key="3">
    <source>
        <dbReference type="ARBA" id="ARBA00004811"/>
    </source>
</evidence>
<sequence length="1297" mass="141380">MAPAVEPTRVTILGRDSIVVGYNLIRELVAEVLKDVASSTYVLVTDTNIAKLHLPAFVKAFEALTKSYDEPPRFISYTVLPGEKSKSRAAKAAIEDWMLENQCTRDSVLLALGGGVIGDMAGYVAATFMRGIKFVQIPTTLLSMVDSSIGGKTAIDTPNGKNLIGAFWQPQRIFVDLAFLETLPEREFINGMSEIIKTAAFWDAKEFERLENNVDEFLTAFRNRDPATGHVDLSPIQDMLHSLLVGSIRVKAYVVSADEREGGLRNLLNFGHSIGHAYEAILTPQILHGECVAIGMVKEAELSRYLGLLSDSAVARITKILTAYSLPISVSDPIIRKRTSNRPTPVDKLLKIMAVDKKNAGAKKKIVLLTAIGKTYEPKASVVADDDIRFVLSPDAVIHSTSLPPRMQTTVTPPGSKSITNRALLLAALGSGTCRLHNLLRSDDTEHMMTAISQLSGAEFSWVKDDADEDVLEIKGQGGALVASTEEIYLGNSGTSSRFLAAVATLAKPSDKTETLVLTGNARMKQRPVAPLVDALRSNGACIEYLESVGSLPLRITAGKHLKGGRVELAATVSSQYVSAILMCAPYAETPLTLSLVGGKPVSQPYIDMTIAMMASFGVKVTKSATEEHSYEIPKAKYTAPIDYVVESDASSATYPLAFAAITGTTCTIPNIGSSSLQGDAKFAVDVLAPMGCEVKQTAQSTTVTGPANCKLKPLKLIDMESMTDAFLTASVLAAVAHDGSEKTIPTQIVGIANQRVKECNRIAAMVHELAHFGVSAGELKEGIEIYGKPSPSALTLPPEGIWTYDDHRVAMSFSLLGIVAPGPVLVKDKKCVEKTWPGWWDSLARKFNVQLVGYEEPLSTATARKILKPNNNRSILVIGMRGAGKTSVGGWIAEALGQKFQDLDHYLEGKLQLTIPEIIKNDGWEGFRRFELDVLQEVVNKCPVGHTFACGGGIVETAEARDILQKYIADGGIVIHVHRDVKLIIEYLSVDKTRPSYVDDLFAVWQRREQWFVNCSNYMIYNAELSKQEDIERAKHNLGGLLKTITGASTTHDEILAKPKSFFLSLTYPDVSVAMQDIDKVIEGCDVLELRADLLQPAPHSQTPNPTFVQEQIGLIRKYTDIPLLFTVRTVSQGGRFPDNEVDKALELMLLALKLGVAYLDVELSWPPNLIQKVVESRGFSKLIASNHDFSGTWKWGGLEWQTKYDEAIQGSWCDVVKFVGFADSRKDNITLEQFRATHTEKPLIAINMGEKGKLSRVLNSTLTPVTHPLLPTVAAPGQLSVEDIMTSIKLIGDVE</sequence>
<evidence type="ECO:0000256" key="21">
    <source>
        <dbReference type="RuleBase" id="RU004164"/>
    </source>
</evidence>
<dbReference type="InterPro" id="IPR013792">
    <property type="entry name" value="RNA3'P_cycl/enolpyr_Trfase_a/b"/>
</dbReference>
<dbReference type="GO" id="GO:0003856">
    <property type="term" value="F:3-dehydroquinate synthase activity"/>
    <property type="evidence" value="ECO:0007669"/>
    <property type="project" value="InterPro"/>
</dbReference>
<dbReference type="PANTHER" id="PTHR21090">
    <property type="entry name" value="AROM/DEHYDROQUINATE SYNTHASE"/>
    <property type="match status" value="1"/>
</dbReference>
<keyword evidence="8 21" id="KW-0808">Transferase</keyword>
<dbReference type="InterPro" id="IPR031322">
    <property type="entry name" value="Shikimate/glucono_kinase"/>
</dbReference>
<evidence type="ECO:0000313" key="26">
    <source>
        <dbReference type="Proteomes" id="UP000094385"/>
    </source>
</evidence>
<evidence type="ECO:0000313" key="25">
    <source>
        <dbReference type="EMBL" id="ODQ75844.1"/>
    </source>
</evidence>
<dbReference type="Gene3D" id="1.20.1090.10">
    <property type="entry name" value="Dehydroquinate synthase-like - alpha domain"/>
    <property type="match status" value="1"/>
</dbReference>
<evidence type="ECO:0000256" key="19">
    <source>
        <dbReference type="ARBA" id="ARBA00044633"/>
    </source>
</evidence>
<proteinExistence type="inferred from homology"/>
<dbReference type="SUPFAM" id="SSF51569">
    <property type="entry name" value="Aldolase"/>
    <property type="match status" value="1"/>
</dbReference>
<dbReference type="Gene3D" id="3.20.20.70">
    <property type="entry name" value="Aldolase class I"/>
    <property type="match status" value="1"/>
</dbReference>
<dbReference type="Pfam" id="PF00275">
    <property type="entry name" value="EPSP_synthase"/>
    <property type="match status" value="1"/>
</dbReference>
<dbReference type="PROSITE" id="PS01028">
    <property type="entry name" value="DEHYDROQUINASE_I"/>
    <property type="match status" value="1"/>
</dbReference>
<dbReference type="Gene3D" id="3.40.50.1970">
    <property type="match status" value="1"/>
</dbReference>
<feature type="domain" description="Enolpyruvate transferase" evidence="22">
    <location>
        <begin position="406"/>
        <end position="844"/>
    </location>
</feature>
<dbReference type="NCBIfam" id="TIGR01093">
    <property type="entry name" value="aroD"/>
    <property type="match status" value="1"/>
</dbReference>
<dbReference type="EC" id="2.5.1.19" evidence="5 21"/>
<keyword evidence="15" id="KW-0560">Oxidoreductase</keyword>
<comment type="pathway">
    <text evidence="3 21">Metabolic intermediate biosynthesis; chorismate biosynthesis; chorismate from D-erythrose 4-phosphate and phosphoenolpyruvate: step 6/7.</text>
</comment>
<dbReference type="InterPro" id="IPR000623">
    <property type="entry name" value="Shikimate_kinase/TSH1"/>
</dbReference>
<dbReference type="CDD" id="cd00502">
    <property type="entry name" value="DHQase_I"/>
    <property type="match status" value="1"/>
</dbReference>
<dbReference type="PANTHER" id="PTHR21090:SF5">
    <property type="entry name" value="PENTAFUNCTIONAL AROM POLYPEPTIDE"/>
    <property type="match status" value="1"/>
</dbReference>
<dbReference type="Pfam" id="PF24621">
    <property type="entry name" value="DHQS_C"/>
    <property type="match status" value="1"/>
</dbReference>
<dbReference type="PROSITE" id="PS00104">
    <property type="entry name" value="EPSP_SYNTHASE_1"/>
    <property type="match status" value="1"/>
</dbReference>
<keyword evidence="6" id="KW-0963">Cytoplasm</keyword>
<evidence type="ECO:0000256" key="15">
    <source>
        <dbReference type="ARBA" id="ARBA00023002"/>
    </source>
</evidence>
<comment type="subcellular location">
    <subcellularLocation>
        <location evidence="2">Cytoplasm</location>
    </subcellularLocation>
</comment>
<evidence type="ECO:0000256" key="6">
    <source>
        <dbReference type="ARBA" id="ARBA00022490"/>
    </source>
</evidence>
<dbReference type="NCBIfam" id="TIGR01357">
    <property type="entry name" value="aroB"/>
    <property type="match status" value="1"/>
</dbReference>
<dbReference type="Pfam" id="PF01202">
    <property type="entry name" value="SKI"/>
    <property type="match status" value="1"/>
</dbReference>
<dbReference type="InterPro" id="IPR016037">
    <property type="entry name" value="DHQ_synth_AroB"/>
</dbReference>
<evidence type="ECO:0000256" key="11">
    <source>
        <dbReference type="ARBA" id="ARBA00022777"/>
    </source>
</evidence>
<keyword evidence="9" id="KW-0479">Metal-binding</keyword>